<evidence type="ECO:0000259" key="6">
    <source>
        <dbReference type="Pfam" id="PF08100"/>
    </source>
</evidence>
<evidence type="ECO:0000313" key="7">
    <source>
        <dbReference type="EMBL" id="KAH9822722.1"/>
    </source>
</evidence>
<feature type="domain" description="O-methyltransferase C-terminal" evidence="5">
    <location>
        <begin position="221"/>
        <end position="364"/>
    </location>
</feature>
<name>A0A9W7SLG1_9PEZI</name>
<dbReference type="PANTHER" id="PTHR43712:SF1">
    <property type="entry name" value="HYPOTHETICAL O-METHYLTRANSFERASE (EUROFUNG)-RELATED"/>
    <property type="match status" value="1"/>
</dbReference>
<dbReference type="AlphaFoldDB" id="A0A9W7SLG1"/>
<dbReference type="InterPro" id="IPR012967">
    <property type="entry name" value="COMT_dimerisation"/>
</dbReference>
<dbReference type="Pfam" id="PF08100">
    <property type="entry name" value="Dimerisation"/>
    <property type="match status" value="1"/>
</dbReference>
<protein>
    <submittedName>
        <fullName evidence="7">O-methyltransferase</fullName>
    </submittedName>
</protein>
<dbReference type="Pfam" id="PF00891">
    <property type="entry name" value="Methyltransf_2"/>
    <property type="match status" value="1"/>
</dbReference>
<dbReference type="EMBL" id="RIBY02002212">
    <property type="protein sequence ID" value="KAH9822722.1"/>
    <property type="molecule type" value="Genomic_DNA"/>
</dbReference>
<dbReference type="InterPro" id="IPR001077">
    <property type="entry name" value="COMT_C"/>
</dbReference>
<gene>
    <name evidence="7" type="ORF">Tdes44962_MAKER04691</name>
</gene>
<dbReference type="GO" id="GO:0008171">
    <property type="term" value="F:O-methyltransferase activity"/>
    <property type="evidence" value="ECO:0007669"/>
    <property type="project" value="InterPro"/>
</dbReference>
<keyword evidence="1" id="KW-0489">Methyltransferase</keyword>
<dbReference type="PROSITE" id="PS51683">
    <property type="entry name" value="SAM_OMT_II"/>
    <property type="match status" value="1"/>
</dbReference>
<dbReference type="GO" id="GO:0032259">
    <property type="term" value="P:methylation"/>
    <property type="evidence" value="ECO:0007669"/>
    <property type="project" value="UniProtKB-KW"/>
</dbReference>
<dbReference type="GO" id="GO:0046983">
    <property type="term" value="F:protein dimerization activity"/>
    <property type="evidence" value="ECO:0007669"/>
    <property type="project" value="InterPro"/>
</dbReference>
<evidence type="ECO:0000256" key="4">
    <source>
        <dbReference type="PIRSR" id="PIRSR005739-1"/>
    </source>
</evidence>
<dbReference type="OrthoDB" id="2410195at2759"/>
<accession>A0A9W7SLG1</accession>
<reference evidence="7 8" key="1">
    <citation type="journal article" date="2018" name="IMA Fungus">
        <title>IMA Genome-F 10: Nine draft genome sequences of Claviceps purpurea s.lat., including C. arundinis, C. humidiphila, and C. cf. spartinae, pseudomolecules for the pitch canker pathogen Fusarium circinatum, draft genome of Davidsoniella eucalypti, Grosmannia galeiformis, Quambalaria eucalypti, and Teratosphaeria destructans.</title>
        <authorList>
            <person name="Wingfield B.D."/>
            <person name="Liu M."/>
            <person name="Nguyen H.D."/>
            <person name="Lane F.A."/>
            <person name="Morgan S.W."/>
            <person name="De Vos L."/>
            <person name="Wilken P.M."/>
            <person name="Duong T.A."/>
            <person name="Aylward J."/>
            <person name="Coetzee M.P."/>
            <person name="Dadej K."/>
            <person name="De Beer Z.W."/>
            <person name="Findlay W."/>
            <person name="Havenga M."/>
            <person name="Kolarik M."/>
            <person name="Menzies J.G."/>
            <person name="Naidoo K."/>
            <person name="Pochopski O."/>
            <person name="Shoukouhi P."/>
            <person name="Santana Q.C."/>
            <person name="Seifert K.A."/>
            <person name="Soal N."/>
            <person name="Steenkamp E.T."/>
            <person name="Tatham C.T."/>
            <person name="van der Nest M.A."/>
            <person name="Wingfield M.J."/>
        </authorList>
    </citation>
    <scope>NUCLEOTIDE SEQUENCE [LARGE SCALE GENOMIC DNA]</scope>
    <source>
        <strain evidence="7">CMW44962</strain>
    </source>
</reference>
<keyword evidence="3" id="KW-0949">S-adenosyl-L-methionine</keyword>
<dbReference type="PANTHER" id="PTHR43712">
    <property type="entry name" value="PUTATIVE (AFU_ORTHOLOGUE AFUA_4G14580)-RELATED"/>
    <property type="match status" value="1"/>
</dbReference>
<evidence type="ECO:0000256" key="1">
    <source>
        <dbReference type="ARBA" id="ARBA00022603"/>
    </source>
</evidence>
<evidence type="ECO:0000259" key="5">
    <source>
        <dbReference type="Pfam" id="PF00891"/>
    </source>
</evidence>
<sequence length="387" mass="43807">MTPVDLRHLAQNPPDNDVERRELYEAARALEISLERPSDTMSRLSSSVQEIHLAQIGVDMKLFRILAEDESLSLAELADKTGADAVLLVRLLRHYIAHGFLIEKDNGSYNANSITKWLATDSAEGGIYHYGRTIGPVLSALPDVLKQQNYRNPSDSTKTAFQVAFDINIPAYQWVPSDERAMEAFLAFLNVPRPDRKKWFDVFPLDQLRRSDAEESDDRVLLVDVGGSTGGQSIAFREAAGLSGRIILQDLAHTIAKANKADLERHQIEPQITDFFQKQPVNGAKAYYLRYIMHDWVEAKCIEILQRLREAMAEDSLILIDEMVLPQSGASWKQARADIQMMACHASMERSEQQWRDLLRKAGLRLREVVTYDEEMRNAIIVAVKGE</sequence>
<dbReference type="InterPro" id="IPR036390">
    <property type="entry name" value="WH_DNA-bd_sf"/>
</dbReference>
<evidence type="ECO:0000256" key="2">
    <source>
        <dbReference type="ARBA" id="ARBA00022679"/>
    </source>
</evidence>
<dbReference type="Gene3D" id="1.10.10.10">
    <property type="entry name" value="Winged helix-like DNA-binding domain superfamily/Winged helix DNA-binding domain"/>
    <property type="match status" value="1"/>
</dbReference>
<proteinExistence type="predicted"/>
<dbReference type="Proteomes" id="UP001138500">
    <property type="component" value="Unassembled WGS sequence"/>
</dbReference>
<dbReference type="InterPro" id="IPR029063">
    <property type="entry name" value="SAM-dependent_MTases_sf"/>
</dbReference>
<dbReference type="SUPFAM" id="SSF53335">
    <property type="entry name" value="S-adenosyl-L-methionine-dependent methyltransferases"/>
    <property type="match status" value="1"/>
</dbReference>
<organism evidence="7 8">
    <name type="scientific">Teratosphaeria destructans</name>
    <dbReference type="NCBI Taxonomy" id="418781"/>
    <lineage>
        <taxon>Eukaryota</taxon>
        <taxon>Fungi</taxon>
        <taxon>Dikarya</taxon>
        <taxon>Ascomycota</taxon>
        <taxon>Pezizomycotina</taxon>
        <taxon>Dothideomycetes</taxon>
        <taxon>Dothideomycetidae</taxon>
        <taxon>Mycosphaerellales</taxon>
        <taxon>Teratosphaeriaceae</taxon>
        <taxon>Teratosphaeria</taxon>
    </lineage>
</organism>
<keyword evidence="8" id="KW-1185">Reference proteome</keyword>
<dbReference type="InterPro" id="IPR016461">
    <property type="entry name" value="COMT-like"/>
</dbReference>
<evidence type="ECO:0000256" key="3">
    <source>
        <dbReference type="ARBA" id="ARBA00022691"/>
    </source>
</evidence>
<dbReference type="PIRSF" id="PIRSF005739">
    <property type="entry name" value="O-mtase"/>
    <property type="match status" value="1"/>
</dbReference>
<dbReference type="Gene3D" id="3.40.50.150">
    <property type="entry name" value="Vaccinia Virus protein VP39"/>
    <property type="match status" value="1"/>
</dbReference>
<feature type="active site" description="Proton acceptor" evidence="4">
    <location>
        <position position="294"/>
    </location>
</feature>
<evidence type="ECO:0000313" key="8">
    <source>
        <dbReference type="Proteomes" id="UP001138500"/>
    </source>
</evidence>
<reference evidence="7 8" key="2">
    <citation type="journal article" date="2021" name="Curr. Genet.">
        <title>Genetic response to nitrogen starvation in the aggressive Eucalyptus foliar pathogen Teratosphaeria destructans.</title>
        <authorList>
            <person name="Havenga M."/>
            <person name="Wingfield B.D."/>
            <person name="Wingfield M.J."/>
            <person name="Dreyer L.L."/>
            <person name="Roets F."/>
            <person name="Aylward J."/>
        </authorList>
    </citation>
    <scope>NUCLEOTIDE SEQUENCE [LARGE SCALE GENOMIC DNA]</scope>
    <source>
        <strain evidence="7">CMW44962</strain>
    </source>
</reference>
<dbReference type="InterPro" id="IPR036388">
    <property type="entry name" value="WH-like_DNA-bd_sf"/>
</dbReference>
<comment type="caution">
    <text evidence="7">The sequence shown here is derived from an EMBL/GenBank/DDBJ whole genome shotgun (WGS) entry which is preliminary data.</text>
</comment>
<dbReference type="SUPFAM" id="SSF46785">
    <property type="entry name" value="Winged helix' DNA-binding domain"/>
    <property type="match status" value="1"/>
</dbReference>
<keyword evidence="2" id="KW-0808">Transferase</keyword>
<feature type="domain" description="O-methyltransferase dimerisation" evidence="6">
    <location>
        <begin position="58"/>
        <end position="120"/>
    </location>
</feature>